<dbReference type="Gene3D" id="1.25.40.10">
    <property type="entry name" value="Tetratricopeptide repeat domain"/>
    <property type="match status" value="1"/>
</dbReference>
<dbReference type="EMBL" id="QQAX01000005">
    <property type="protein sequence ID" value="RDI46506.1"/>
    <property type="molecule type" value="Genomic_DNA"/>
</dbReference>
<dbReference type="InterPro" id="IPR011990">
    <property type="entry name" value="TPR-like_helical_dom_sf"/>
</dbReference>
<dbReference type="PANTHER" id="PTHR43628">
    <property type="entry name" value="ACTIVATOR OF C KINASE PROTEIN 1-RELATED"/>
    <property type="match status" value="1"/>
</dbReference>
<dbReference type="Proteomes" id="UP000254720">
    <property type="component" value="Unassembled WGS sequence"/>
</dbReference>
<name>A0A370GTB9_9COXI</name>
<dbReference type="SMART" id="SM00671">
    <property type="entry name" value="SEL1"/>
    <property type="match status" value="3"/>
</dbReference>
<comment type="caution">
    <text evidence="1">The sequence shown here is derived from an EMBL/GenBank/DDBJ whole genome shotgun (WGS) entry which is preliminary data.</text>
</comment>
<dbReference type="PROSITE" id="PS51257">
    <property type="entry name" value="PROKAR_LIPOPROTEIN"/>
    <property type="match status" value="1"/>
</dbReference>
<dbReference type="RefSeq" id="WP_114833803.1">
    <property type="nucleotide sequence ID" value="NZ_LR699114.1"/>
</dbReference>
<dbReference type="InterPro" id="IPR052945">
    <property type="entry name" value="Mitotic_Regulator"/>
</dbReference>
<keyword evidence="2" id="KW-1185">Reference proteome</keyword>
<gene>
    <name evidence="1" type="ORF">C8D86_10530</name>
</gene>
<proteinExistence type="predicted"/>
<evidence type="ECO:0000313" key="2">
    <source>
        <dbReference type="Proteomes" id="UP000254720"/>
    </source>
</evidence>
<dbReference type="PANTHER" id="PTHR43628:SF1">
    <property type="entry name" value="CHITIN SYNTHASE REGULATORY FACTOR 2-RELATED"/>
    <property type="match status" value="1"/>
</dbReference>
<dbReference type="AlphaFoldDB" id="A0A370GTB9"/>
<reference evidence="1 2" key="1">
    <citation type="submission" date="2018-07" db="EMBL/GenBank/DDBJ databases">
        <title>Genomic Encyclopedia of Type Strains, Phase IV (KMG-IV): sequencing the most valuable type-strain genomes for metagenomic binning, comparative biology and taxonomic classification.</title>
        <authorList>
            <person name="Goeker M."/>
        </authorList>
    </citation>
    <scope>NUCLEOTIDE SEQUENCE [LARGE SCALE GENOMIC DNA]</scope>
    <source>
        <strain evidence="1 2">DSM 16500</strain>
    </source>
</reference>
<protein>
    <submittedName>
        <fullName evidence="1">Sel1 repeat-containing protein</fullName>
    </submittedName>
</protein>
<dbReference type="Pfam" id="PF08238">
    <property type="entry name" value="Sel1"/>
    <property type="match status" value="3"/>
</dbReference>
<dbReference type="InterPro" id="IPR006597">
    <property type="entry name" value="Sel1-like"/>
</dbReference>
<dbReference type="SUPFAM" id="SSF81901">
    <property type="entry name" value="HCP-like"/>
    <property type="match status" value="1"/>
</dbReference>
<accession>A0A370GTB9</accession>
<dbReference type="OrthoDB" id="6114904at2"/>
<organism evidence="1 2">
    <name type="scientific">Aquicella lusitana</name>
    <dbReference type="NCBI Taxonomy" id="254246"/>
    <lineage>
        <taxon>Bacteria</taxon>
        <taxon>Pseudomonadati</taxon>
        <taxon>Pseudomonadota</taxon>
        <taxon>Gammaproteobacteria</taxon>
        <taxon>Legionellales</taxon>
        <taxon>Coxiellaceae</taxon>
        <taxon>Aquicella</taxon>
    </lineage>
</organism>
<evidence type="ECO:0000313" key="1">
    <source>
        <dbReference type="EMBL" id="RDI46506.1"/>
    </source>
</evidence>
<sequence>MSIKKITLLMGLCVLFAGCTGQYGYDMQASGRPETATDKGARYLLGRGVAQNDAKAFTYFKQGADDDDPFAENEVAYMYATGKGTSRDYGKALSYYQKAANHGLASAQYNLGLMYFHGLGTPPNKTLAMQWIQKSAAHGFEPARIALARS</sequence>